<dbReference type="InterPro" id="IPR002823">
    <property type="entry name" value="DUF112_TM"/>
</dbReference>
<feature type="transmembrane region" description="Helical" evidence="1">
    <location>
        <begin position="108"/>
        <end position="132"/>
    </location>
</feature>
<keyword evidence="4" id="KW-1185">Reference proteome</keyword>
<evidence type="ECO:0000259" key="2">
    <source>
        <dbReference type="Pfam" id="PF01970"/>
    </source>
</evidence>
<feature type="transmembrane region" description="Helical" evidence="1">
    <location>
        <begin position="389"/>
        <end position="407"/>
    </location>
</feature>
<keyword evidence="1" id="KW-0472">Membrane</keyword>
<dbReference type="PANTHER" id="PTHR35342:SF5">
    <property type="entry name" value="TRICARBOXYLIC TRANSPORT PROTEIN"/>
    <property type="match status" value="1"/>
</dbReference>
<accession>A0A2R3QA37</accession>
<protein>
    <recommendedName>
        <fullName evidence="2">DUF112 domain-containing protein</fullName>
    </recommendedName>
</protein>
<sequence>MDVLNNLWGGFAVALSPNNLLYSFIGVFMGNLIGVLPGIGPLAAISMLLPITYSLEPTGALMMLAGIYYGAQYGGATTSILLNLPGVASHAVTCLDGHPMARQGRGGAALFMAMFASFIGATIGILVMMFFSPLLVDVAFQFGPAEYFAMMLLGLLAASTLAKGSPLKGVAMVFVGLILGVVGTDVNSGVARFAFDVPELTDGLSLVALAMGLFGIADILQHANRMAGGESVRSTPITMRSLRLGKGEMKRSWGPIARGTGIGAFFGILPGTGSTIASFMSYAMEKKVSRTPERFGHGAIEGIAGPEASNNAAAQTAFIPTMSLGIPGDAVMALMLGALMIHNIQPGPQIISEHPTIFWGLIASFWIGNLLLLVLNIPLIGMWVKLLSVPYRLIYPAVLFFICIGVYSTNNNFFDVGSVLAIGIFGFLLVRLGFEPAPLLLGFVLGPLVEENFRRALLLSRGDMSVFVSRPISGAFMAMCALLIIGVAYSRLRRKPAPAAPVEAPPSPAAA</sequence>
<feature type="transmembrane region" description="Helical" evidence="1">
    <location>
        <begin position="356"/>
        <end position="383"/>
    </location>
</feature>
<feature type="transmembrane region" description="Helical" evidence="1">
    <location>
        <begin position="414"/>
        <end position="434"/>
    </location>
</feature>
<dbReference type="KEGG" id="mela:C6568_04545"/>
<dbReference type="AlphaFoldDB" id="A0A2R3QA37"/>
<dbReference type="RefSeq" id="WP_106683099.1">
    <property type="nucleotide sequence ID" value="NZ_CP027667.1"/>
</dbReference>
<dbReference type="Pfam" id="PF01970">
    <property type="entry name" value="TctA"/>
    <property type="match status" value="1"/>
</dbReference>
<evidence type="ECO:0000256" key="1">
    <source>
        <dbReference type="SAM" id="Phobius"/>
    </source>
</evidence>
<feature type="transmembrane region" description="Helical" evidence="1">
    <location>
        <begin position="138"/>
        <end position="158"/>
    </location>
</feature>
<dbReference type="OrthoDB" id="9781349at2"/>
<feature type="transmembrane region" description="Helical" evidence="1">
    <location>
        <begin position="467"/>
        <end position="489"/>
    </location>
</feature>
<feature type="transmembrane region" description="Helical" evidence="1">
    <location>
        <begin position="170"/>
        <end position="191"/>
    </location>
</feature>
<dbReference type="PANTHER" id="PTHR35342">
    <property type="entry name" value="TRICARBOXYLIC TRANSPORT PROTEIN"/>
    <property type="match status" value="1"/>
</dbReference>
<keyword evidence="1" id="KW-1133">Transmembrane helix</keyword>
<dbReference type="Proteomes" id="UP000237925">
    <property type="component" value="Chromosome"/>
</dbReference>
<feature type="transmembrane region" description="Helical" evidence="1">
    <location>
        <begin position="259"/>
        <end position="284"/>
    </location>
</feature>
<evidence type="ECO:0000313" key="4">
    <source>
        <dbReference type="Proteomes" id="UP000237925"/>
    </source>
</evidence>
<proteinExistence type="predicted"/>
<keyword evidence="1" id="KW-0812">Transmembrane</keyword>
<feature type="domain" description="DUF112" evidence="2">
    <location>
        <begin position="20"/>
        <end position="441"/>
    </location>
</feature>
<name>A0A2R3QA37_9BURK</name>
<feature type="transmembrane region" description="Helical" evidence="1">
    <location>
        <begin position="20"/>
        <end position="53"/>
    </location>
</feature>
<reference evidence="3 4" key="1">
    <citation type="submission" date="2018-03" db="EMBL/GenBank/DDBJ databases">
        <title>Genome sequencing of Melaminivora sp.</title>
        <authorList>
            <person name="Kim S.-J."/>
            <person name="Heo J."/>
            <person name="Ahn J.-H."/>
            <person name="Kwon S.-W."/>
        </authorList>
    </citation>
    <scope>NUCLEOTIDE SEQUENCE [LARGE SCALE GENOMIC DNA]</scope>
    <source>
        <strain evidence="3 4">SC2-9</strain>
    </source>
</reference>
<gene>
    <name evidence="3" type="ORF">C6568_04545</name>
</gene>
<evidence type="ECO:0000313" key="3">
    <source>
        <dbReference type="EMBL" id="AVO48619.1"/>
    </source>
</evidence>
<feature type="transmembrane region" description="Helical" evidence="1">
    <location>
        <begin position="324"/>
        <end position="344"/>
    </location>
</feature>
<organism evidence="3 4">
    <name type="scientific">Melaminivora suipulveris</name>
    <dbReference type="NCBI Taxonomy" id="2109913"/>
    <lineage>
        <taxon>Bacteria</taxon>
        <taxon>Pseudomonadati</taxon>
        <taxon>Pseudomonadota</taxon>
        <taxon>Betaproteobacteria</taxon>
        <taxon>Burkholderiales</taxon>
        <taxon>Comamonadaceae</taxon>
        <taxon>Melaminivora</taxon>
    </lineage>
</organism>
<dbReference type="EMBL" id="CP027667">
    <property type="protein sequence ID" value="AVO48619.1"/>
    <property type="molecule type" value="Genomic_DNA"/>
</dbReference>